<dbReference type="SUPFAM" id="SSF52540">
    <property type="entry name" value="P-loop containing nucleoside triphosphate hydrolases"/>
    <property type="match status" value="1"/>
</dbReference>
<comment type="caution">
    <text evidence="1">The sequence shown here is derived from an EMBL/GenBank/DDBJ whole genome shotgun (WGS) entry which is preliminary data.</text>
</comment>
<reference evidence="1 2" key="1">
    <citation type="submission" date="2020-07" db="EMBL/GenBank/DDBJ databases">
        <title>Draft whole-genome sequence of Heliobacterium chlorum DSM 3682, type strain.</title>
        <authorList>
            <person name="Kyndt J.A."/>
            <person name="Meyer T.E."/>
            <person name="Imhoff J.F."/>
        </authorList>
    </citation>
    <scope>NUCLEOTIDE SEQUENCE [LARGE SCALE GENOMIC DNA]</scope>
    <source>
        <strain evidence="1 2">DSM 3682</strain>
    </source>
</reference>
<protein>
    <submittedName>
        <fullName evidence="1">Uncharacterized protein</fullName>
    </submittedName>
</protein>
<accession>A0ABR7T2M2</accession>
<evidence type="ECO:0000313" key="1">
    <source>
        <dbReference type="EMBL" id="MBC9783911.1"/>
    </source>
</evidence>
<gene>
    <name evidence="1" type="ORF">H1S01_05225</name>
</gene>
<name>A0ABR7T2M2_HELCL</name>
<keyword evidence="2" id="KW-1185">Reference proteome</keyword>
<dbReference type="EMBL" id="JACVHF010000003">
    <property type="protein sequence ID" value="MBC9783911.1"/>
    <property type="molecule type" value="Genomic_DNA"/>
</dbReference>
<proteinExistence type="predicted"/>
<sequence>MKTIGIAGTAKNTGKTTTASALLREAYRRQRRIAITSIGYDGEEWDNITGLPKPRLPVQRGTIVATARKCLAVSSANIRILEDTSITSALGSIVIGEVVDPGLVVIAGPNKSVEVGRVKNALARYRPDLLMVDGALNRIAPMVEVDGLILATGAARIVDPHRLARETESIARIFELPYRSPTFFSDNGGVAWRIGERWVSLPFSGAQLLTTEDGESLAKEVIDFLPQEHVEGTIQLPPLVTTKAIRSLLTAAGTRLKQWSLYFRDPISLLLSDLPEETYFMLEQMKSMGLRPFVRKNLPLLVVTVNPFYPEYDPGSQTYHARFLPSGLLEGRIGRKVRIPVMDVKRKGARSLWRKTMGF</sequence>
<dbReference type="Proteomes" id="UP000617402">
    <property type="component" value="Unassembled WGS sequence"/>
</dbReference>
<dbReference type="RefSeq" id="WP_188039041.1">
    <property type="nucleotide sequence ID" value="NZ_JACVHF010000003.1"/>
</dbReference>
<dbReference type="InterPro" id="IPR027417">
    <property type="entry name" value="P-loop_NTPase"/>
</dbReference>
<evidence type="ECO:0000313" key="2">
    <source>
        <dbReference type="Proteomes" id="UP000617402"/>
    </source>
</evidence>
<organism evidence="1 2">
    <name type="scientific">Heliobacterium chlorum</name>
    <dbReference type="NCBI Taxonomy" id="2698"/>
    <lineage>
        <taxon>Bacteria</taxon>
        <taxon>Bacillati</taxon>
        <taxon>Bacillota</taxon>
        <taxon>Clostridia</taxon>
        <taxon>Eubacteriales</taxon>
        <taxon>Heliobacteriaceae</taxon>
        <taxon>Heliobacterium</taxon>
    </lineage>
</organism>